<dbReference type="Pfam" id="PF01590">
    <property type="entry name" value="GAF"/>
    <property type="match status" value="3"/>
</dbReference>
<dbReference type="PROSITE" id="PS50111">
    <property type="entry name" value="CHEMOTAXIS_TRANSDUC_2"/>
    <property type="match status" value="1"/>
</dbReference>
<comment type="caution">
    <text evidence="8">The sequence shown here is derived from an EMBL/GenBank/DDBJ whole genome shotgun (WGS) entry which is preliminary data.</text>
</comment>
<dbReference type="Gene3D" id="1.10.287.950">
    <property type="entry name" value="Methyl-accepting chemotaxis protein"/>
    <property type="match status" value="1"/>
</dbReference>
<dbReference type="InterPro" id="IPR004090">
    <property type="entry name" value="Chemotax_Me-accpt_rcpt"/>
</dbReference>
<dbReference type="InterPro" id="IPR004089">
    <property type="entry name" value="MCPsignal_dom"/>
</dbReference>
<dbReference type="Proteomes" id="UP000667802">
    <property type="component" value="Unassembled WGS sequence"/>
</dbReference>
<keyword evidence="9" id="KW-1185">Reference proteome</keyword>
<organism evidence="8 9">
    <name type="scientific">Aetokthonos hydrillicola Thurmond2011</name>
    <dbReference type="NCBI Taxonomy" id="2712845"/>
    <lineage>
        <taxon>Bacteria</taxon>
        <taxon>Bacillati</taxon>
        <taxon>Cyanobacteriota</taxon>
        <taxon>Cyanophyceae</taxon>
        <taxon>Nostocales</taxon>
        <taxon>Hapalosiphonaceae</taxon>
        <taxon>Aetokthonos</taxon>
    </lineage>
</organism>
<protein>
    <submittedName>
        <fullName evidence="8">GAF domain-containing protein</fullName>
    </submittedName>
</protein>
<accession>A0AAP5IEA8</accession>
<dbReference type="PRINTS" id="PR00260">
    <property type="entry name" value="CHEMTRNSDUCR"/>
</dbReference>
<evidence type="ECO:0000259" key="6">
    <source>
        <dbReference type="PROSITE" id="PS50111"/>
    </source>
</evidence>
<keyword evidence="1 3" id="KW-0807">Transducer</keyword>
<comment type="similarity">
    <text evidence="2">Belongs to the methyl-accepting chemotaxis (MCP) protein family.</text>
</comment>
<dbReference type="InterPro" id="IPR003660">
    <property type="entry name" value="HAMP_dom"/>
</dbReference>
<dbReference type="InterPro" id="IPR029016">
    <property type="entry name" value="GAF-like_dom_sf"/>
</dbReference>
<feature type="coiled-coil region" evidence="4">
    <location>
        <begin position="621"/>
        <end position="683"/>
    </location>
</feature>
<dbReference type="PROSITE" id="PS50046">
    <property type="entry name" value="PHYTOCHROME_2"/>
    <property type="match status" value="3"/>
</dbReference>
<dbReference type="PANTHER" id="PTHR32089">
    <property type="entry name" value="METHYL-ACCEPTING CHEMOTAXIS PROTEIN MCPB"/>
    <property type="match status" value="1"/>
</dbReference>
<dbReference type="PROSITE" id="PS50885">
    <property type="entry name" value="HAMP"/>
    <property type="match status" value="1"/>
</dbReference>
<feature type="domain" description="HAMP" evidence="7">
    <location>
        <begin position="603"/>
        <end position="636"/>
    </location>
</feature>
<gene>
    <name evidence="8" type="ORF">G7B40_022650</name>
</gene>
<evidence type="ECO:0000259" key="7">
    <source>
        <dbReference type="PROSITE" id="PS50885"/>
    </source>
</evidence>
<evidence type="ECO:0000313" key="9">
    <source>
        <dbReference type="Proteomes" id="UP000667802"/>
    </source>
</evidence>
<dbReference type="InterPro" id="IPR016132">
    <property type="entry name" value="Phyto_chromo_attachment"/>
</dbReference>
<feature type="domain" description="Methyl-accepting transducer" evidence="6">
    <location>
        <begin position="641"/>
        <end position="877"/>
    </location>
</feature>
<proteinExistence type="inferred from homology"/>
<sequence length="914" mass="102652">MVSLYKSTEKNGHHDLQIDNTVQQQLKRLRQQWSAISKVIHQSPDIDTLFQTTVTEVREKIGSDRALIYCFSSPSSGTVVAESRTVGWTPAVGETIATTIFGFEKREDYLEQQVVSFDDISTAKFTPYQSQLLDKFQIKATLSIPILLRTDKFLTSSSKSNTDVWGLLVVINCSEARQWLEEEIILLSQVACELSQALQGSQFRAVLEEQEQEQQSIAKLIDKIRLSTEVDYLFKITTQEIRQLLQCDRVAIYRFNPDWSGEFVAESVAGGWVQLVEPDVKTIWEDTHLQQTQGGRYRNHETSVVHDIYQANYTPCHIELLEQFEAKAYVIAPIFVKQKLWGLLAAYQNSRSRQWQNSEVRLLTKISNQFGIAVYQAEYLQQLQIKSEQLSQIAEQEKALTKVVNRIRESLDINAIFKITTQEIRHLLQCDRVAVFRFNSDWSGEFVAESVASGWLRLVAPDIKTVWEDTYLQETQGGRYAKGETFTVDDIYQVNHTRCHLDRLEEFEVKAYIIVPVFAGQKLWGLLAAYQNKSSRHWHSWEVNLLAQIGTQFGLALQQAEYLQQLEAKSAQLVTVSQREKAAKELLEQEAIQLLASVRPALDGDLTVRAPVTEDILGTIADAYNNTLQSLRKIVTQLQTASQQVAQTSSSSDASLEDLAKLAQRQSQQVTSALNEIRRMEESTENVVANAELVQAAVRQANKTIESGDAAMDRTVEAIQTIRETVAQTSKKIKRLSESSQKISKVINLISNFATQTNVLALNAAIEATRAGEYGKGFAVVADEVRSLSRQSAAATVEIEKLVQEIQTETGEVAVAMETGIQQVVEGTNMVNETRQNLNAIVTSTAEISNLIQQISNSTQVQMSQSVLVTNSMQDVAKISDETSTEFDKIAAVFQELSEMAQNLLTSASQFKVN</sequence>
<dbReference type="Pfam" id="PF00015">
    <property type="entry name" value="MCPsignal"/>
    <property type="match status" value="1"/>
</dbReference>
<evidence type="ECO:0000256" key="2">
    <source>
        <dbReference type="ARBA" id="ARBA00029447"/>
    </source>
</evidence>
<name>A0AAP5IEA8_9CYAN</name>
<evidence type="ECO:0000256" key="1">
    <source>
        <dbReference type="ARBA" id="ARBA00023224"/>
    </source>
</evidence>
<dbReference type="SMART" id="SM00283">
    <property type="entry name" value="MA"/>
    <property type="match status" value="1"/>
</dbReference>
<reference evidence="9" key="1">
    <citation type="journal article" date="2021" name="Science">
        <title>Hunting the eagle killer: A cyanobacterial neurotoxin causes vacuolar myelinopathy.</title>
        <authorList>
            <person name="Breinlinger S."/>
            <person name="Phillips T.J."/>
            <person name="Haram B.N."/>
            <person name="Mares J."/>
            <person name="Martinez Yerena J.A."/>
            <person name="Hrouzek P."/>
            <person name="Sobotka R."/>
            <person name="Henderson W.M."/>
            <person name="Schmieder P."/>
            <person name="Williams S.M."/>
            <person name="Lauderdale J.D."/>
            <person name="Wilde H.D."/>
            <person name="Gerrin W."/>
            <person name="Kust A."/>
            <person name="Washington J.W."/>
            <person name="Wagner C."/>
            <person name="Geier B."/>
            <person name="Liebeke M."/>
            <person name="Enke H."/>
            <person name="Niedermeyer T.H.J."/>
            <person name="Wilde S.B."/>
        </authorList>
    </citation>
    <scope>NUCLEOTIDE SEQUENCE [LARGE SCALE GENOMIC DNA]</scope>
    <source>
        <strain evidence="9">Thurmond2011</strain>
    </source>
</reference>
<dbReference type="GO" id="GO:0004888">
    <property type="term" value="F:transmembrane signaling receptor activity"/>
    <property type="evidence" value="ECO:0007669"/>
    <property type="project" value="InterPro"/>
</dbReference>
<dbReference type="EMBL" id="JAALHA020000012">
    <property type="protein sequence ID" value="MDR9897345.1"/>
    <property type="molecule type" value="Genomic_DNA"/>
</dbReference>
<dbReference type="Gene3D" id="3.30.450.40">
    <property type="match status" value="3"/>
</dbReference>
<dbReference type="PANTHER" id="PTHR32089:SF114">
    <property type="entry name" value="METHYL-ACCEPTING CHEMOTAXIS PROTEIN MCPB"/>
    <property type="match status" value="1"/>
</dbReference>
<feature type="domain" description="Phytochrome chromophore attachment site" evidence="5">
    <location>
        <begin position="412"/>
        <end position="552"/>
    </location>
</feature>
<dbReference type="SUPFAM" id="SSF58104">
    <property type="entry name" value="Methyl-accepting chemotaxis protein (MCP) signaling domain"/>
    <property type="match status" value="1"/>
</dbReference>
<dbReference type="RefSeq" id="WP_208351300.1">
    <property type="nucleotide sequence ID" value="NZ_JAALHA020000012.1"/>
</dbReference>
<dbReference type="InterPro" id="IPR003018">
    <property type="entry name" value="GAF"/>
</dbReference>
<evidence type="ECO:0000256" key="3">
    <source>
        <dbReference type="PROSITE-ProRule" id="PRU00284"/>
    </source>
</evidence>
<evidence type="ECO:0000313" key="8">
    <source>
        <dbReference type="EMBL" id="MDR9897345.1"/>
    </source>
</evidence>
<dbReference type="GO" id="GO:0006935">
    <property type="term" value="P:chemotaxis"/>
    <property type="evidence" value="ECO:0007669"/>
    <property type="project" value="InterPro"/>
</dbReference>
<feature type="domain" description="Phytochrome chromophore attachment site" evidence="5">
    <location>
        <begin position="229"/>
        <end position="369"/>
    </location>
</feature>
<dbReference type="SMART" id="SM00065">
    <property type="entry name" value="GAF"/>
    <property type="match status" value="3"/>
</dbReference>
<dbReference type="GO" id="GO:0016020">
    <property type="term" value="C:membrane"/>
    <property type="evidence" value="ECO:0007669"/>
    <property type="project" value="InterPro"/>
</dbReference>
<keyword evidence="4" id="KW-0175">Coiled coil</keyword>
<dbReference type="GO" id="GO:0007165">
    <property type="term" value="P:signal transduction"/>
    <property type="evidence" value="ECO:0007669"/>
    <property type="project" value="UniProtKB-KW"/>
</dbReference>
<dbReference type="AlphaFoldDB" id="A0AAP5IEA8"/>
<dbReference type="SUPFAM" id="SSF55781">
    <property type="entry name" value="GAF domain-like"/>
    <property type="match status" value="3"/>
</dbReference>
<evidence type="ECO:0000259" key="5">
    <source>
        <dbReference type="PROSITE" id="PS50046"/>
    </source>
</evidence>
<feature type="domain" description="Phytochrome chromophore attachment site" evidence="5">
    <location>
        <begin position="45"/>
        <end position="193"/>
    </location>
</feature>
<evidence type="ECO:0000256" key="4">
    <source>
        <dbReference type="SAM" id="Coils"/>
    </source>
</evidence>
<dbReference type="CDD" id="cd11386">
    <property type="entry name" value="MCP_signal"/>
    <property type="match status" value="1"/>
</dbReference>